<dbReference type="OrthoDB" id="5800476at2759"/>
<dbReference type="GO" id="GO:0006897">
    <property type="term" value="P:endocytosis"/>
    <property type="evidence" value="ECO:0000318"/>
    <property type="project" value="GO_Central"/>
</dbReference>
<dbReference type="GO" id="GO:0005737">
    <property type="term" value="C:cytoplasm"/>
    <property type="evidence" value="ECO:0000318"/>
    <property type="project" value="GO_Central"/>
</dbReference>
<gene>
    <name evidence="2" type="ORF">TVAG_365700</name>
</gene>
<dbReference type="eggNOG" id="KOG1164">
    <property type="taxonomic scope" value="Eukaryota"/>
</dbReference>
<dbReference type="RefSeq" id="XP_001581048.1">
    <property type="nucleotide sequence ID" value="XM_001580998.1"/>
</dbReference>
<dbReference type="KEGG" id="tva:5465596"/>
<organism evidence="2 3">
    <name type="scientific">Trichomonas vaginalis (strain ATCC PRA-98 / G3)</name>
    <dbReference type="NCBI Taxonomy" id="412133"/>
    <lineage>
        <taxon>Eukaryota</taxon>
        <taxon>Metamonada</taxon>
        <taxon>Parabasalia</taxon>
        <taxon>Trichomonadida</taxon>
        <taxon>Trichomonadidae</taxon>
        <taxon>Trichomonas</taxon>
    </lineage>
</organism>
<protein>
    <submittedName>
        <fullName evidence="2">Casein kinase I, putative</fullName>
    </submittedName>
</protein>
<dbReference type="InterPro" id="IPR050235">
    <property type="entry name" value="CK1_Ser-Thr_kinase"/>
</dbReference>
<dbReference type="InterPro" id="IPR011009">
    <property type="entry name" value="Kinase-like_dom_sf"/>
</dbReference>
<dbReference type="FunFam" id="1.10.510.10:FF:002917">
    <property type="match status" value="1"/>
</dbReference>
<proteinExistence type="predicted"/>
<dbReference type="SUPFAM" id="SSF56112">
    <property type="entry name" value="Protein kinase-like (PK-like)"/>
    <property type="match status" value="1"/>
</dbReference>
<dbReference type="VEuPathDB" id="TrichDB:TVAG_365700"/>
<accession>A2DHL4</accession>
<dbReference type="AlphaFoldDB" id="A2DHL4"/>
<dbReference type="GO" id="GO:0004674">
    <property type="term" value="F:protein serine/threonine kinase activity"/>
    <property type="evidence" value="ECO:0000318"/>
    <property type="project" value="GO_Central"/>
</dbReference>
<dbReference type="GO" id="GO:0005524">
    <property type="term" value="F:ATP binding"/>
    <property type="evidence" value="ECO:0007669"/>
    <property type="project" value="InterPro"/>
</dbReference>
<dbReference type="SMR" id="A2DHL4"/>
<evidence type="ECO:0000259" key="1">
    <source>
        <dbReference type="PROSITE" id="PS50011"/>
    </source>
</evidence>
<dbReference type="EMBL" id="DS113201">
    <property type="protein sequence ID" value="EAY20062.1"/>
    <property type="molecule type" value="Genomic_DNA"/>
</dbReference>
<dbReference type="PROSITE" id="PS50011">
    <property type="entry name" value="PROTEIN_KINASE_DOM"/>
    <property type="match status" value="1"/>
</dbReference>
<reference evidence="2" key="1">
    <citation type="submission" date="2006-10" db="EMBL/GenBank/DDBJ databases">
        <authorList>
            <person name="Amadeo P."/>
            <person name="Zhao Q."/>
            <person name="Wortman J."/>
            <person name="Fraser-Liggett C."/>
            <person name="Carlton J."/>
        </authorList>
    </citation>
    <scope>NUCLEOTIDE SEQUENCE</scope>
    <source>
        <strain evidence="2">G3</strain>
    </source>
</reference>
<keyword evidence="2" id="KW-0808">Transferase</keyword>
<dbReference type="Gene3D" id="1.10.510.10">
    <property type="entry name" value="Transferase(Phosphotransferase) domain 1"/>
    <property type="match status" value="1"/>
</dbReference>
<sequence>MIGNSRSPHTLALIDFGLSTSFCDIITKIHIPLREGKSLVGTTRSASINVHNGIEYSRRDDMESLAYILIYFMKGSLPWQNVPLINGQSLSTAVSEIKQSTPIEELCYDLPEEFGMFLQEVRALQFEEEPNYVKYREMVRNLFIKSGFVYNYKFDWEGHENDKAPEKEVHMLPLKNHYRSTKSRDSSLSNSYWDLSHNGGKKKHHHNPFRPQTLLQMSALNLLTLK</sequence>
<dbReference type="OMA" id="WEGHEND"/>
<dbReference type="GO" id="GO:0005634">
    <property type="term" value="C:nucleus"/>
    <property type="evidence" value="ECO:0000318"/>
    <property type="project" value="GO_Central"/>
</dbReference>
<keyword evidence="3" id="KW-1185">Reference proteome</keyword>
<feature type="domain" description="Protein kinase" evidence="1">
    <location>
        <begin position="1"/>
        <end position="144"/>
    </location>
</feature>
<dbReference type="GO" id="GO:0007165">
    <property type="term" value="P:signal transduction"/>
    <property type="evidence" value="ECO:0000318"/>
    <property type="project" value="GO_Central"/>
</dbReference>
<name>A2DHL4_TRIV3</name>
<reference evidence="2" key="2">
    <citation type="journal article" date="2007" name="Science">
        <title>Draft genome sequence of the sexually transmitted pathogen Trichomonas vaginalis.</title>
        <authorList>
            <person name="Carlton J.M."/>
            <person name="Hirt R.P."/>
            <person name="Silva J.C."/>
            <person name="Delcher A.L."/>
            <person name="Schatz M."/>
            <person name="Zhao Q."/>
            <person name="Wortman J.R."/>
            <person name="Bidwell S.L."/>
            <person name="Alsmark U.C.M."/>
            <person name="Besteiro S."/>
            <person name="Sicheritz-Ponten T."/>
            <person name="Noel C.J."/>
            <person name="Dacks J.B."/>
            <person name="Foster P.G."/>
            <person name="Simillion C."/>
            <person name="Van de Peer Y."/>
            <person name="Miranda-Saavedra D."/>
            <person name="Barton G.J."/>
            <person name="Westrop G.D."/>
            <person name="Mueller S."/>
            <person name="Dessi D."/>
            <person name="Fiori P.L."/>
            <person name="Ren Q."/>
            <person name="Paulsen I."/>
            <person name="Zhang H."/>
            <person name="Bastida-Corcuera F.D."/>
            <person name="Simoes-Barbosa A."/>
            <person name="Brown M.T."/>
            <person name="Hayes R.D."/>
            <person name="Mukherjee M."/>
            <person name="Okumura C.Y."/>
            <person name="Schneider R."/>
            <person name="Smith A.J."/>
            <person name="Vanacova S."/>
            <person name="Villalvazo M."/>
            <person name="Haas B.J."/>
            <person name="Pertea M."/>
            <person name="Feldblyum T.V."/>
            <person name="Utterback T.R."/>
            <person name="Shu C.L."/>
            <person name="Osoegawa K."/>
            <person name="de Jong P.J."/>
            <person name="Hrdy I."/>
            <person name="Horvathova L."/>
            <person name="Zubacova Z."/>
            <person name="Dolezal P."/>
            <person name="Malik S.B."/>
            <person name="Logsdon J.M. Jr."/>
            <person name="Henze K."/>
            <person name="Gupta A."/>
            <person name="Wang C.C."/>
            <person name="Dunne R.L."/>
            <person name="Upcroft J.A."/>
            <person name="Upcroft P."/>
            <person name="White O."/>
            <person name="Salzberg S.L."/>
            <person name="Tang P."/>
            <person name="Chiu C.-H."/>
            <person name="Lee Y.-S."/>
            <person name="Embley T.M."/>
            <person name="Coombs G.H."/>
            <person name="Mottram J.C."/>
            <person name="Tachezy J."/>
            <person name="Fraser-Liggett C.M."/>
            <person name="Johnson P.J."/>
        </authorList>
    </citation>
    <scope>NUCLEOTIDE SEQUENCE [LARGE SCALE GENOMIC DNA]</scope>
    <source>
        <strain evidence="2">G3</strain>
    </source>
</reference>
<dbReference type="STRING" id="5722.A2DHL4"/>
<dbReference type="PANTHER" id="PTHR11909">
    <property type="entry name" value="CASEIN KINASE-RELATED"/>
    <property type="match status" value="1"/>
</dbReference>
<dbReference type="InParanoid" id="A2DHL4"/>
<dbReference type="Proteomes" id="UP000001542">
    <property type="component" value="Unassembled WGS sequence"/>
</dbReference>
<dbReference type="InterPro" id="IPR000719">
    <property type="entry name" value="Prot_kinase_dom"/>
</dbReference>
<keyword evidence="2" id="KW-0418">Kinase</keyword>
<dbReference type="VEuPathDB" id="TrichDB:TVAGG3_0302640"/>
<evidence type="ECO:0000313" key="3">
    <source>
        <dbReference type="Proteomes" id="UP000001542"/>
    </source>
</evidence>
<evidence type="ECO:0000313" key="2">
    <source>
        <dbReference type="EMBL" id="EAY20062.1"/>
    </source>
</evidence>